<evidence type="ECO:0000313" key="2">
    <source>
        <dbReference type="Proteomes" id="UP000886817"/>
    </source>
</evidence>
<sequence length="116" mass="14181">MYVEFNSALEFKISSQPEKAVFMRFVAFRKRLKKYNIARSCIVIRVKVLTRNVPQYFEDLYYEINNQINSTIIFKYSFDQHWFYEQKNENTFDIVLNLKFESVDFWVKLFSENICI</sequence>
<name>A0A9D1WJS9_9FIRM</name>
<dbReference type="EMBL" id="DXEX01000251">
    <property type="protein sequence ID" value="HIX60390.1"/>
    <property type="molecule type" value="Genomic_DNA"/>
</dbReference>
<dbReference type="AlphaFoldDB" id="A0A9D1WJS9"/>
<reference evidence="1" key="2">
    <citation type="submission" date="2021-04" db="EMBL/GenBank/DDBJ databases">
        <authorList>
            <person name="Gilroy R."/>
        </authorList>
    </citation>
    <scope>NUCLEOTIDE SEQUENCE</scope>
    <source>
        <strain evidence="1">ChiSjej1B19-8411</strain>
    </source>
</reference>
<gene>
    <name evidence="1" type="ORF">IAA45_11845</name>
</gene>
<evidence type="ECO:0000313" key="1">
    <source>
        <dbReference type="EMBL" id="HIX60390.1"/>
    </source>
</evidence>
<accession>A0A9D1WJS9</accession>
<reference evidence="1" key="1">
    <citation type="journal article" date="2021" name="PeerJ">
        <title>Extensive microbial diversity within the chicken gut microbiome revealed by metagenomics and culture.</title>
        <authorList>
            <person name="Gilroy R."/>
            <person name="Ravi A."/>
            <person name="Getino M."/>
            <person name="Pursley I."/>
            <person name="Horton D.L."/>
            <person name="Alikhan N.F."/>
            <person name="Baker D."/>
            <person name="Gharbi K."/>
            <person name="Hall N."/>
            <person name="Watson M."/>
            <person name="Adriaenssens E.M."/>
            <person name="Foster-Nyarko E."/>
            <person name="Jarju S."/>
            <person name="Secka A."/>
            <person name="Antonio M."/>
            <person name="Oren A."/>
            <person name="Chaudhuri R.R."/>
            <person name="La Ragione R."/>
            <person name="Hildebrand F."/>
            <person name="Pallen M.J."/>
        </authorList>
    </citation>
    <scope>NUCLEOTIDE SEQUENCE</scope>
    <source>
        <strain evidence="1">ChiSjej1B19-8411</strain>
    </source>
</reference>
<protein>
    <submittedName>
        <fullName evidence="1">Uncharacterized protein</fullName>
    </submittedName>
</protein>
<organism evidence="1 2">
    <name type="scientific">Candidatus Blautia gallistercoris</name>
    <dbReference type="NCBI Taxonomy" id="2838490"/>
    <lineage>
        <taxon>Bacteria</taxon>
        <taxon>Bacillati</taxon>
        <taxon>Bacillota</taxon>
        <taxon>Clostridia</taxon>
        <taxon>Lachnospirales</taxon>
        <taxon>Lachnospiraceae</taxon>
        <taxon>Blautia</taxon>
    </lineage>
</organism>
<dbReference type="Proteomes" id="UP000886817">
    <property type="component" value="Unassembled WGS sequence"/>
</dbReference>
<proteinExistence type="predicted"/>
<comment type="caution">
    <text evidence="1">The sequence shown here is derived from an EMBL/GenBank/DDBJ whole genome shotgun (WGS) entry which is preliminary data.</text>
</comment>